<protein>
    <submittedName>
        <fullName evidence="1">Uncharacterized protein</fullName>
    </submittedName>
</protein>
<dbReference type="EMBL" id="CM042023">
    <property type="protein sequence ID" value="KAI3814321.1"/>
    <property type="molecule type" value="Genomic_DNA"/>
</dbReference>
<organism evidence="1 2">
    <name type="scientific">Smallanthus sonchifolius</name>
    <dbReference type="NCBI Taxonomy" id="185202"/>
    <lineage>
        <taxon>Eukaryota</taxon>
        <taxon>Viridiplantae</taxon>
        <taxon>Streptophyta</taxon>
        <taxon>Embryophyta</taxon>
        <taxon>Tracheophyta</taxon>
        <taxon>Spermatophyta</taxon>
        <taxon>Magnoliopsida</taxon>
        <taxon>eudicotyledons</taxon>
        <taxon>Gunneridae</taxon>
        <taxon>Pentapetalae</taxon>
        <taxon>asterids</taxon>
        <taxon>campanulids</taxon>
        <taxon>Asterales</taxon>
        <taxon>Asteraceae</taxon>
        <taxon>Asteroideae</taxon>
        <taxon>Heliantheae alliance</taxon>
        <taxon>Millerieae</taxon>
        <taxon>Smallanthus</taxon>
    </lineage>
</organism>
<sequence length="83" mass="9760">MVFRIELRLKDDLSIQDSDLVNLSGIVFEDYANEDPALETPKRKWENPPREMGKEAMQLRLRNQEQRSMKLTRNVENNIAENA</sequence>
<reference evidence="1 2" key="2">
    <citation type="journal article" date="2022" name="Mol. Ecol. Resour.">
        <title>The genomes of chicory, endive, great burdock and yacon provide insights into Asteraceae paleo-polyploidization history and plant inulin production.</title>
        <authorList>
            <person name="Fan W."/>
            <person name="Wang S."/>
            <person name="Wang H."/>
            <person name="Wang A."/>
            <person name="Jiang F."/>
            <person name="Liu H."/>
            <person name="Zhao H."/>
            <person name="Xu D."/>
            <person name="Zhang Y."/>
        </authorList>
    </citation>
    <scope>NUCLEOTIDE SEQUENCE [LARGE SCALE GENOMIC DNA]</scope>
    <source>
        <strain evidence="2">cv. Yunnan</strain>
        <tissue evidence="1">Leaves</tissue>
    </source>
</reference>
<name>A0ACB9J3N3_9ASTR</name>
<keyword evidence="2" id="KW-1185">Reference proteome</keyword>
<comment type="caution">
    <text evidence="1">The sequence shown here is derived from an EMBL/GenBank/DDBJ whole genome shotgun (WGS) entry which is preliminary data.</text>
</comment>
<gene>
    <name evidence="1" type="ORF">L1987_19072</name>
</gene>
<evidence type="ECO:0000313" key="1">
    <source>
        <dbReference type="EMBL" id="KAI3814321.1"/>
    </source>
</evidence>
<reference evidence="2" key="1">
    <citation type="journal article" date="2022" name="Mol. Ecol. Resour.">
        <title>The genomes of chicory, endive, great burdock and yacon provide insights into Asteraceae palaeo-polyploidization history and plant inulin production.</title>
        <authorList>
            <person name="Fan W."/>
            <person name="Wang S."/>
            <person name="Wang H."/>
            <person name="Wang A."/>
            <person name="Jiang F."/>
            <person name="Liu H."/>
            <person name="Zhao H."/>
            <person name="Xu D."/>
            <person name="Zhang Y."/>
        </authorList>
    </citation>
    <scope>NUCLEOTIDE SEQUENCE [LARGE SCALE GENOMIC DNA]</scope>
    <source>
        <strain evidence="2">cv. Yunnan</strain>
    </source>
</reference>
<accession>A0ACB9J3N3</accession>
<evidence type="ECO:0000313" key="2">
    <source>
        <dbReference type="Proteomes" id="UP001056120"/>
    </source>
</evidence>
<proteinExistence type="predicted"/>
<dbReference type="Proteomes" id="UP001056120">
    <property type="component" value="Linkage Group LG06"/>
</dbReference>